<protein>
    <submittedName>
        <fullName evidence="1">5326_t:CDS:1</fullName>
    </submittedName>
</protein>
<feature type="non-terminal residue" evidence="1">
    <location>
        <position position="1"/>
    </location>
</feature>
<feature type="non-terminal residue" evidence="1">
    <location>
        <position position="74"/>
    </location>
</feature>
<dbReference type="Proteomes" id="UP000789860">
    <property type="component" value="Unassembled WGS sequence"/>
</dbReference>
<comment type="caution">
    <text evidence="1">The sequence shown here is derived from an EMBL/GenBank/DDBJ whole genome shotgun (WGS) entry which is preliminary data.</text>
</comment>
<organism evidence="1 2">
    <name type="scientific">Scutellospora calospora</name>
    <dbReference type="NCBI Taxonomy" id="85575"/>
    <lineage>
        <taxon>Eukaryota</taxon>
        <taxon>Fungi</taxon>
        <taxon>Fungi incertae sedis</taxon>
        <taxon>Mucoromycota</taxon>
        <taxon>Glomeromycotina</taxon>
        <taxon>Glomeromycetes</taxon>
        <taxon>Diversisporales</taxon>
        <taxon>Gigasporaceae</taxon>
        <taxon>Scutellospora</taxon>
    </lineage>
</organism>
<name>A0ACA9PD66_9GLOM</name>
<accession>A0ACA9PD66</accession>
<evidence type="ECO:0000313" key="2">
    <source>
        <dbReference type="Proteomes" id="UP000789860"/>
    </source>
</evidence>
<dbReference type="EMBL" id="CAJVPM010040466">
    <property type="protein sequence ID" value="CAG8703408.1"/>
    <property type="molecule type" value="Genomic_DNA"/>
</dbReference>
<reference evidence="1" key="1">
    <citation type="submission" date="2021-06" db="EMBL/GenBank/DDBJ databases">
        <authorList>
            <person name="Kallberg Y."/>
            <person name="Tangrot J."/>
            <person name="Rosling A."/>
        </authorList>
    </citation>
    <scope>NUCLEOTIDE SEQUENCE</scope>
    <source>
        <strain evidence="1">AU212A</strain>
    </source>
</reference>
<evidence type="ECO:0000313" key="1">
    <source>
        <dbReference type="EMBL" id="CAG8703408.1"/>
    </source>
</evidence>
<sequence length="74" mass="8634">LELSEIAIKNLENEEVRPISRPIKFAKELKKKIVMNKKDFVFIPELVRITNNDKELEQCITEIKHKIDIISSAT</sequence>
<gene>
    <name evidence="1" type="ORF">SCALOS_LOCUS10581</name>
</gene>
<keyword evidence="2" id="KW-1185">Reference proteome</keyword>
<proteinExistence type="predicted"/>